<feature type="domain" description="HAMP" evidence="14">
    <location>
        <begin position="314"/>
        <end position="366"/>
    </location>
</feature>
<feature type="transmembrane region" description="Helical" evidence="12">
    <location>
        <begin position="20"/>
        <end position="41"/>
    </location>
</feature>
<comment type="subcellular location">
    <subcellularLocation>
        <location evidence="1">Cell membrane</location>
        <topology evidence="1">Multi-pass membrane protein</topology>
    </subcellularLocation>
</comment>
<dbReference type="SUPFAM" id="SSF58104">
    <property type="entry name" value="Methyl-accepting chemotaxis protein (MCP) signaling domain"/>
    <property type="match status" value="1"/>
</dbReference>
<evidence type="ECO:0000256" key="7">
    <source>
        <dbReference type="ARBA" id="ARBA00023136"/>
    </source>
</evidence>
<accession>A0ABU6NBC4</accession>
<dbReference type="PROSITE" id="PS50885">
    <property type="entry name" value="HAMP"/>
    <property type="match status" value="1"/>
</dbReference>
<dbReference type="InterPro" id="IPR033479">
    <property type="entry name" value="dCache_1"/>
</dbReference>
<dbReference type="InterPro" id="IPR004089">
    <property type="entry name" value="MCPsignal_dom"/>
</dbReference>
<evidence type="ECO:0000256" key="5">
    <source>
        <dbReference type="ARBA" id="ARBA00022692"/>
    </source>
</evidence>
<evidence type="ECO:0000256" key="8">
    <source>
        <dbReference type="ARBA" id="ARBA00023224"/>
    </source>
</evidence>
<dbReference type="Pfam" id="PF02743">
    <property type="entry name" value="dCache_1"/>
    <property type="match status" value="1"/>
</dbReference>
<sequence>MEQQKKSARFKWNSTRTKLIAGMTAVALVPTISIAIISNIVTQNVIHDQVSRSTLQITKQASKGLDYKMEGVTNQLKLLADDESFRDFFKNKTNAKNGYKLLKETLKSNGEYAFVYFGSTKRDMLSAPNTGLPDGYDPTKQNWYKDAVAKDGKVFYSEPYPDEGTGQMVLTIAQAVKDKAGNLVGVAAIDLDMGNFSKSMKEITIGKKGFMSLIDQDGKLIYYPDADKIGLNLYTKLNIWEDMQKRKDGTSDYTLNGIKKFSSFTTNDKTGWKFVSTLDHSEITEDAKKIRNIGWILTVIFGVLSALSAFIIGRRIARNIHSVKGALETASKGDFTARVSVNVKDEFKDLEQSFNHMMEQLSNSLGKVGETSKTTMETSAHLSMMTREANASLSEVALAIDEIAKGATLQAKNVNVSFEEMKELSKKLDGISSVTDGMNSVSQRSMELSNKGLEQVVFLADKSLETKSSTNEVTSIVKDVEVRMEEINTIIEAITKITDQTNLLSLNASIESARAGEHGKGFAVVANEVRKLADQSKASADEIKRIVDSIKAVVKKAVAAMEQTNHVVTEQDVAVKETNEIFNEILSAIHELAERVDDVQTTVKDSQYNKDQVNQEMDSITAVSEQTAAATEEVAASAEQISATMNSFTDHANELKELSEQLDNEIKKFKLD</sequence>
<feature type="coiled-coil region" evidence="11">
    <location>
        <begin position="645"/>
        <end position="672"/>
    </location>
</feature>
<evidence type="ECO:0000256" key="9">
    <source>
        <dbReference type="ARBA" id="ARBA00029447"/>
    </source>
</evidence>
<keyword evidence="11" id="KW-0175">Coiled coil</keyword>
<dbReference type="InterPro" id="IPR029151">
    <property type="entry name" value="Sensor-like_sf"/>
</dbReference>
<dbReference type="CDD" id="cd18773">
    <property type="entry name" value="PDC1_HK_sensor"/>
    <property type="match status" value="1"/>
</dbReference>
<evidence type="ECO:0000256" key="6">
    <source>
        <dbReference type="ARBA" id="ARBA00022989"/>
    </source>
</evidence>
<dbReference type="CDD" id="cd06225">
    <property type="entry name" value="HAMP"/>
    <property type="match status" value="1"/>
</dbReference>
<comment type="similarity">
    <text evidence="9">Belongs to the methyl-accepting chemotaxis (MCP) protein family.</text>
</comment>
<dbReference type="CDD" id="cd12912">
    <property type="entry name" value="PDC2_MCP_like"/>
    <property type="match status" value="1"/>
</dbReference>
<evidence type="ECO:0000313" key="16">
    <source>
        <dbReference type="Proteomes" id="UP001330749"/>
    </source>
</evidence>
<dbReference type="PANTHER" id="PTHR32089:SF114">
    <property type="entry name" value="METHYL-ACCEPTING CHEMOTAXIS PROTEIN MCPB"/>
    <property type="match status" value="1"/>
</dbReference>
<evidence type="ECO:0000256" key="10">
    <source>
        <dbReference type="PROSITE-ProRule" id="PRU00284"/>
    </source>
</evidence>
<dbReference type="Gene3D" id="3.30.450.20">
    <property type="entry name" value="PAS domain"/>
    <property type="match status" value="2"/>
</dbReference>
<evidence type="ECO:0000256" key="3">
    <source>
        <dbReference type="ARBA" id="ARBA00022481"/>
    </source>
</evidence>
<dbReference type="EMBL" id="JARMQG010000180">
    <property type="protein sequence ID" value="MED3563484.1"/>
    <property type="molecule type" value="Genomic_DNA"/>
</dbReference>
<evidence type="ECO:0000313" key="15">
    <source>
        <dbReference type="EMBL" id="MED3563484.1"/>
    </source>
</evidence>
<dbReference type="PROSITE" id="PS50111">
    <property type="entry name" value="CHEMOTAXIS_TRANSDUC_2"/>
    <property type="match status" value="1"/>
</dbReference>
<protein>
    <submittedName>
        <fullName evidence="15">Methyl-accepting chemotaxis protein</fullName>
    </submittedName>
</protein>
<dbReference type="Gene3D" id="1.10.287.950">
    <property type="entry name" value="Methyl-accepting chemotaxis protein"/>
    <property type="match status" value="1"/>
</dbReference>
<dbReference type="CDD" id="cd11386">
    <property type="entry name" value="MCP_signal"/>
    <property type="match status" value="1"/>
</dbReference>
<dbReference type="Pfam" id="PF00672">
    <property type="entry name" value="HAMP"/>
    <property type="match status" value="1"/>
</dbReference>
<feature type="domain" description="Methyl-accepting transducer" evidence="13">
    <location>
        <begin position="385"/>
        <end position="642"/>
    </location>
</feature>
<feature type="transmembrane region" description="Helical" evidence="12">
    <location>
        <begin position="293"/>
        <end position="312"/>
    </location>
</feature>
<name>A0ABU6NBC4_9BACI</name>
<gene>
    <name evidence="15" type="ORF">P4447_13680</name>
</gene>
<keyword evidence="2" id="KW-1003">Cell membrane</keyword>
<dbReference type="PANTHER" id="PTHR32089">
    <property type="entry name" value="METHYL-ACCEPTING CHEMOTAXIS PROTEIN MCPB"/>
    <property type="match status" value="1"/>
</dbReference>
<dbReference type="Proteomes" id="UP001330749">
    <property type="component" value="Unassembled WGS sequence"/>
</dbReference>
<keyword evidence="8 10" id="KW-0807">Transducer</keyword>
<organism evidence="15 16">
    <name type="scientific">Bacillus xiapuensis</name>
    <dbReference type="NCBI Taxonomy" id="2014075"/>
    <lineage>
        <taxon>Bacteria</taxon>
        <taxon>Bacillati</taxon>
        <taxon>Bacillota</taxon>
        <taxon>Bacilli</taxon>
        <taxon>Bacillales</taxon>
        <taxon>Bacillaceae</taxon>
        <taxon>Bacillus</taxon>
    </lineage>
</organism>
<dbReference type="Gene3D" id="1.10.8.500">
    <property type="entry name" value="HAMP domain in histidine kinase"/>
    <property type="match status" value="1"/>
</dbReference>
<keyword evidence="6 12" id="KW-1133">Transmembrane helix</keyword>
<keyword evidence="7 12" id="KW-0472">Membrane</keyword>
<evidence type="ECO:0000256" key="12">
    <source>
        <dbReference type="SAM" id="Phobius"/>
    </source>
</evidence>
<keyword evidence="3" id="KW-0488">Methylation</keyword>
<evidence type="ECO:0000256" key="2">
    <source>
        <dbReference type="ARBA" id="ARBA00022475"/>
    </source>
</evidence>
<reference evidence="15 16" key="1">
    <citation type="submission" date="2023-03" db="EMBL/GenBank/DDBJ databases">
        <title>Bacillus Genome Sequencing.</title>
        <authorList>
            <person name="Dunlap C."/>
        </authorList>
    </citation>
    <scope>NUCLEOTIDE SEQUENCE [LARGE SCALE GENOMIC DNA]</scope>
    <source>
        <strain evidence="15 16">B-14544</strain>
    </source>
</reference>
<dbReference type="Pfam" id="PF00015">
    <property type="entry name" value="MCPsignal"/>
    <property type="match status" value="1"/>
</dbReference>
<dbReference type="InterPro" id="IPR003660">
    <property type="entry name" value="HAMP_dom"/>
</dbReference>
<keyword evidence="4" id="KW-0145">Chemotaxis</keyword>
<dbReference type="SMART" id="SM00283">
    <property type="entry name" value="MA"/>
    <property type="match status" value="1"/>
</dbReference>
<dbReference type="SUPFAM" id="SSF103190">
    <property type="entry name" value="Sensory domain-like"/>
    <property type="match status" value="1"/>
</dbReference>
<evidence type="ECO:0000259" key="14">
    <source>
        <dbReference type="PROSITE" id="PS50885"/>
    </source>
</evidence>
<evidence type="ECO:0000256" key="1">
    <source>
        <dbReference type="ARBA" id="ARBA00004651"/>
    </source>
</evidence>
<keyword evidence="5 12" id="KW-0812">Transmembrane</keyword>
<proteinExistence type="inferred from homology"/>
<evidence type="ECO:0000256" key="11">
    <source>
        <dbReference type="SAM" id="Coils"/>
    </source>
</evidence>
<evidence type="ECO:0000259" key="13">
    <source>
        <dbReference type="PROSITE" id="PS50111"/>
    </source>
</evidence>
<comment type="caution">
    <text evidence="15">The sequence shown here is derived from an EMBL/GenBank/DDBJ whole genome shotgun (WGS) entry which is preliminary data.</text>
</comment>
<keyword evidence="16" id="KW-1185">Reference proteome</keyword>
<evidence type="ECO:0000256" key="4">
    <source>
        <dbReference type="ARBA" id="ARBA00022500"/>
    </source>
</evidence>
<dbReference type="SMART" id="SM00304">
    <property type="entry name" value="HAMP"/>
    <property type="match status" value="1"/>
</dbReference>